<proteinExistence type="predicted"/>
<protein>
    <submittedName>
        <fullName evidence="1">Uncharacterized protein</fullName>
    </submittedName>
</protein>
<reference evidence="1 2" key="1">
    <citation type="journal article" date="2011" name="Appl. Environ. Microbiol.">
        <title>Contribution of a Sodium Ion Gradient to Energy Conservation during Fermentation in the Cyanobacterium Arthrospira (Spirulina) maxima CS-328.</title>
        <authorList>
            <person name="Carrieri D."/>
            <person name="Ananyev G."/>
            <person name="Lenz O."/>
            <person name="Bryant D.A."/>
            <person name="Dismukes G.C."/>
        </authorList>
    </citation>
    <scope>NUCLEOTIDE SEQUENCE [LARGE SCALE GENOMIC DNA]</scope>
    <source>
        <strain evidence="1 2">CS-328</strain>
    </source>
</reference>
<name>B5VZK6_LIMMA</name>
<dbReference type="EMBL" id="ABYK01000011">
    <property type="protein sequence ID" value="EDZ95291.1"/>
    <property type="molecule type" value="Genomic_DNA"/>
</dbReference>
<comment type="caution">
    <text evidence="1">The sequence shown here is derived from an EMBL/GenBank/DDBJ whole genome shotgun (WGS) entry which is preliminary data.</text>
</comment>
<keyword evidence="2" id="KW-1185">Reference proteome</keyword>
<dbReference type="AlphaFoldDB" id="B5VZK6"/>
<accession>B5VZK6</accession>
<evidence type="ECO:0000313" key="1">
    <source>
        <dbReference type="EMBL" id="EDZ95291.1"/>
    </source>
</evidence>
<evidence type="ECO:0000313" key="2">
    <source>
        <dbReference type="Proteomes" id="UP000004061"/>
    </source>
</evidence>
<gene>
    <name evidence="1" type="ORF">AmaxDRAFT_1892</name>
</gene>
<sequence length="73" mass="8483">MSELLKPVEWVGSSLEDLKEFPEEVRQVLVMRYIWLNVVKSTRLRNHSKALRGLGCLKLSKILTETLIEPFTL</sequence>
<organism evidence="1 2">
    <name type="scientific">Limnospira maxima CS-328</name>
    <dbReference type="NCBI Taxonomy" id="513049"/>
    <lineage>
        <taxon>Bacteria</taxon>
        <taxon>Bacillati</taxon>
        <taxon>Cyanobacteriota</taxon>
        <taxon>Cyanophyceae</taxon>
        <taxon>Oscillatoriophycideae</taxon>
        <taxon>Oscillatoriales</taxon>
        <taxon>Sirenicapillariaceae</taxon>
        <taxon>Limnospira</taxon>
    </lineage>
</organism>
<dbReference type="Proteomes" id="UP000004061">
    <property type="component" value="Unassembled WGS sequence"/>
</dbReference>